<dbReference type="HOGENOM" id="CLU_088080_0_0_1"/>
<keyword evidence="2" id="KW-0812">Transmembrane</keyword>
<name>A0A0E0MII7_ORYPU</name>
<evidence type="ECO:0000313" key="4">
    <source>
        <dbReference type="Proteomes" id="UP000026962"/>
    </source>
</evidence>
<accession>A0A0E0MII7</accession>
<dbReference type="eggNOG" id="KOG1484">
    <property type="taxonomic scope" value="Eukaryota"/>
</dbReference>
<feature type="transmembrane region" description="Helical" evidence="2">
    <location>
        <begin position="67"/>
        <end position="88"/>
    </location>
</feature>
<dbReference type="GO" id="GO:0006882">
    <property type="term" value="P:intracellular zinc ion homeostasis"/>
    <property type="evidence" value="ECO:0007669"/>
    <property type="project" value="InterPro"/>
</dbReference>
<dbReference type="STRING" id="4537.A0A0E0MII7"/>
<reference evidence="3" key="1">
    <citation type="submission" date="2015-04" db="UniProtKB">
        <authorList>
            <consortium name="EnsemblPlants"/>
        </authorList>
    </citation>
    <scope>IDENTIFICATION</scope>
</reference>
<evidence type="ECO:0000313" key="3">
    <source>
        <dbReference type="EnsemblPlants" id="OPUNC12G00020.1"/>
    </source>
</evidence>
<keyword evidence="2" id="KW-1133">Transmembrane helix</keyword>
<reference evidence="3" key="2">
    <citation type="submission" date="2018-05" db="EMBL/GenBank/DDBJ databases">
        <title>OpunRS2 (Oryza punctata Reference Sequence Version 2).</title>
        <authorList>
            <person name="Zhang J."/>
            <person name="Kudrna D."/>
            <person name="Lee S."/>
            <person name="Talag J."/>
            <person name="Welchert J."/>
            <person name="Wing R.A."/>
        </authorList>
    </citation>
    <scope>NUCLEOTIDE SEQUENCE [LARGE SCALE GENOMIC DNA]</scope>
</reference>
<evidence type="ECO:0000256" key="2">
    <source>
        <dbReference type="SAM" id="Phobius"/>
    </source>
</evidence>
<keyword evidence="4" id="KW-1185">Reference proteome</keyword>
<dbReference type="GO" id="GO:0005385">
    <property type="term" value="F:zinc ion transmembrane transporter activity"/>
    <property type="evidence" value="ECO:0007669"/>
    <property type="project" value="InterPro"/>
</dbReference>
<feature type="transmembrane region" description="Helical" evidence="2">
    <location>
        <begin position="12"/>
        <end position="32"/>
    </location>
</feature>
<dbReference type="GO" id="GO:0005794">
    <property type="term" value="C:Golgi apparatus"/>
    <property type="evidence" value="ECO:0007669"/>
    <property type="project" value="TreeGrafter"/>
</dbReference>
<feature type="transmembrane region" description="Helical" evidence="2">
    <location>
        <begin position="108"/>
        <end position="127"/>
    </location>
</feature>
<dbReference type="Gramene" id="OPUNC12G00020.1">
    <property type="protein sequence ID" value="OPUNC12G00020.1"/>
    <property type="gene ID" value="OPUNC12G00020"/>
</dbReference>
<evidence type="ECO:0000256" key="1">
    <source>
        <dbReference type="ARBA" id="ARBA00022448"/>
    </source>
</evidence>
<proteinExistence type="predicted"/>
<dbReference type="EnsemblPlants" id="OPUNC12G00020.1">
    <property type="protein sequence ID" value="OPUNC12G00020.1"/>
    <property type="gene ID" value="OPUNC12G00020"/>
</dbReference>
<dbReference type="Proteomes" id="UP000026962">
    <property type="component" value="Chromosome 12"/>
</dbReference>
<organism evidence="3">
    <name type="scientific">Oryza punctata</name>
    <name type="common">Red rice</name>
    <dbReference type="NCBI Taxonomy" id="4537"/>
    <lineage>
        <taxon>Eukaryota</taxon>
        <taxon>Viridiplantae</taxon>
        <taxon>Streptophyta</taxon>
        <taxon>Embryophyta</taxon>
        <taxon>Tracheophyta</taxon>
        <taxon>Spermatophyta</taxon>
        <taxon>Magnoliopsida</taxon>
        <taxon>Liliopsida</taxon>
        <taxon>Poales</taxon>
        <taxon>Poaceae</taxon>
        <taxon>BOP clade</taxon>
        <taxon>Oryzoideae</taxon>
        <taxon>Oryzeae</taxon>
        <taxon>Oryzinae</taxon>
        <taxon>Oryza</taxon>
    </lineage>
</organism>
<dbReference type="InterPro" id="IPR045316">
    <property type="entry name" value="Msc2-like"/>
</dbReference>
<dbReference type="PANTHER" id="PTHR45755">
    <property type="match status" value="1"/>
</dbReference>
<protein>
    <submittedName>
        <fullName evidence="3">Uncharacterized protein</fullName>
    </submittedName>
</protein>
<dbReference type="AlphaFoldDB" id="A0A0E0MII7"/>
<dbReference type="PANTHER" id="PTHR45755:SF3">
    <property type="entry name" value="METAL TOLERANCE PROTEIN C2"/>
    <property type="match status" value="1"/>
</dbReference>
<keyword evidence="1" id="KW-0813">Transport</keyword>
<sequence>MQDESDHTHYLIVSAVTNLLVNLLGVWFFRSYDRVNIVYMKAEDMNYHSICLHVLADSVRRVENAEVLCVGIVSVAVFMLLRLLVISFCKLHQAMCHLQPLPMRARMFLKYVKVDFGTLYLVMLLVLSSLDIQVKNGDDCQSVLDYVHGLYQDLGIYRT</sequence>
<keyword evidence="2" id="KW-0472">Membrane</keyword>